<dbReference type="GO" id="GO:0005524">
    <property type="term" value="F:ATP binding"/>
    <property type="evidence" value="ECO:0007669"/>
    <property type="project" value="InterPro"/>
</dbReference>
<evidence type="ECO:0000256" key="1">
    <source>
        <dbReference type="ARBA" id="ARBA00001823"/>
    </source>
</evidence>
<dbReference type="NCBIfam" id="TIGR00455">
    <property type="entry name" value="apsK"/>
    <property type="match status" value="1"/>
</dbReference>
<dbReference type="OrthoDB" id="9804504at2"/>
<accession>A0A542ZUL2</accession>
<evidence type="ECO:0000256" key="2">
    <source>
        <dbReference type="ARBA" id="ARBA00012121"/>
    </source>
</evidence>
<evidence type="ECO:0000256" key="4">
    <source>
        <dbReference type="ARBA" id="ARBA00022741"/>
    </source>
</evidence>
<dbReference type="GO" id="GO:0005737">
    <property type="term" value="C:cytoplasm"/>
    <property type="evidence" value="ECO:0007669"/>
    <property type="project" value="TreeGrafter"/>
</dbReference>
<dbReference type="InterPro" id="IPR059117">
    <property type="entry name" value="APS_kinase_dom"/>
</dbReference>
<evidence type="ECO:0000259" key="6">
    <source>
        <dbReference type="Pfam" id="PF01583"/>
    </source>
</evidence>
<proteinExistence type="predicted"/>
<reference evidence="7 8" key="1">
    <citation type="submission" date="2019-06" db="EMBL/GenBank/DDBJ databases">
        <title>Sequencing the genomes of 1000 actinobacteria strains.</title>
        <authorList>
            <person name="Klenk H.-P."/>
        </authorList>
    </citation>
    <scope>NUCLEOTIDE SEQUENCE [LARGE SCALE GENOMIC DNA]</scope>
    <source>
        <strain evidence="7 8">DSM 4813</strain>
    </source>
</reference>
<sequence>MTQSQLVVDAAGVDLIEGVLAGFVAPRDLTLHGAPAAGAVEVRDEENTPIACLYLASGGVAGVEPRRELATMHGPAGALSARPCAEDLRALIAAGGPVIALEGFPTSKQLDEHSDKDALWCVTVPRSPHRHDHSANVARAVHTLLANGEIAGRLVAIPAFDAAGPLTVTDGSPALPTLLHRLGADRVVLVGDAFTAAVGELAPSAILDEFSRTRSSAAQSGAVVLFTGLSGSGKSTVAKALGAALDEAGRKTVVIDGDEARQMLSAGLGFDRESRNLNVERIGYVAATAASLGAVAIMAPIAPFESSRAAVRARALRAGAFVLVHISTPLAECERRDRKGLYAKARAGEIPDFTGISSPYEPPTDADIVIDTSEISVDDAVAQVWEILSSKVQLGPYRPAIAQS</sequence>
<feature type="domain" description="APS kinase" evidence="6">
    <location>
        <begin position="221"/>
        <end position="371"/>
    </location>
</feature>
<keyword evidence="4" id="KW-0547">Nucleotide-binding</keyword>
<dbReference type="AlphaFoldDB" id="A0A542ZUL2"/>
<keyword evidence="3 7" id="KW-0808">Transferase</keyword>
<gene>
    <name evidence="7" type="ORF">FB461_0550</name>
</gene>
<dbReference type="SUPFAM" id="SSF52540">
    <property type="entry name" value="P-loop containing nucleoside triphosphate hydrolases"/>
    <property type="match status" value="1"/>
</dbReference>
<dbReference type="Pfam" id="PF01583">
    <property type="entry name" value="APS_kinase"/>
    <property type="match status" value="1"/>
</dbReference>
<dbReference type="Gene3D" id="3.40.50.300">
    <property type="entry name" value="P-loop containing nucleotide triphosphate hydrolases"/>
    <property type="match status" value="1"/>
</dbReference>
<keyword evidence="5" id="KW-0067">ATP-binding</keyword>
<dbReference type="GO" id="GO:0010134">
    <property type="term" value="P:sulfate assimilation via adenylyl sulfate reduction"/>
    <property type="evidence" value="ECO:0007669"/>
    <property type="project" value="TreeGrafter"/>
</dbReference>
<dbReference type="RefSeq" id="WP_142118730.1">
    <property type="nucleotide sequence ID" value="NZ_BAAASV010000003.1"/>
</dbReference>
<dbReference type="GO" id="GO:0004020">
    <property type="term" value="F:adenylylsulfate kinase activity"/>
    <property type="evidence" value="ECO:0007669"/>
    <property type="project" value="InterPro"/>
</dbReference>
<organism evidence="7 8">
    <name type="scientific">Rarobacter faecitabidus</name>
    <dbReference type="NCBI Taxonomy" id="13243"/>
    <lineage>
        <taxon>Bacteria</taxon>
        <taxon>Bacillati</taxon>
        <taxon>Actinomycetota</taxon>
        <taxon>Actinomycetes</taxon>
        <taxon>Micrococcales</taxon>
        <taxon>Rarobacteraceae</taxon>
        <taxon>Rarobacter</taxon>
    </lineage>
</organism>
<name>A0A542ZUL2_RARFA</name>
<dbReference type="InterPro" id="IPR002891">
    <property type="entry name" value="APS"/>
</dbReference>
<dbReference type="EMBL" id="VFOS01000001">
    <property type="protein sequence ID" value="TQL64065.1"/>
    <property type="molecule type" value="Genomic_DNA"/>
</dbReference>
<dbReference type="GO" id="GO:0019379">
    <property type="term" value="P:sulfate assimilation, phosphoadenylyl sulfate reduction by phosphoadenylyl-sulfate reductase (thioredoxin)"/>
    <property type="evidence" value="ECO:0007669"/>
    <property type="project" value="TreeGrafter"/>
</dbReference>
<dbReference type="InterPro" id="IPR027417">
    <property type="entry name" value="P-loop_NTPase"/>
</dbReference>
<dbReference type="GO" id="GO:0004781">
    <property type="term" value="F:sulfate adenylyltransferase (ATP) activity"/>
    <property type="evidence" value="ECO:0007669"/>
    <property type="project" value="TreeGrafter"/>
</dbReference>
<keyword evidence="8" id="KW-1185">Reference proteome</keyword>
<dbReference type="EC" id="2.7.1.25" evidence="2"/>
<evidence type="ECO:0000256" key="3">
    <source>
        <dbReference type="ARBA" id="ARBA00022679"/>
    </source>
</evidence>
<evidence type="ECO:0000313" key="8">
    <source>
        <dbReference type="Proteomes" id="UP000315389"/>
    </source>
</evidence>
<dbReference type="Proteomes" id="UP000315389">
    <property type="component" value="Unassembled WGS sequence"/>
</dbReference>
<dbReference type="InterPro" id="IPR050512">
    <property type="entry name" value="Sulf_AdTrans/APS_kinase"/>
</dbReference>
<dbReference type="CDD" id="cd02027">
    <property type="entry name" value="APSK"/>
    <property type="match status" value="1"/>
</dbReference>
<dbReference type="PANTHER" id="PTHR42700">
    <property type="entry name" value="SULFATE ADENYLYLTRANSFERASE"/>
    <property type="match status" value="1"/>
</dbReference>
<protein>
    <recommendedName>
        <fullName evidence="2">adenylyl-sulfate kinase</fullName>
        <ecNumber evidence="2">2.7.1.25</ecNumber>
    </recommendedName>
</protein>
<keyword evidence="7" id="KW-0548">Nucleotidyltransferase</keyword>
<evidence type="ECO:0000256" key="5">
    <source>
        <dbReference type="ARBA" id="ARBA00022840"/>
    </source>
</evidence>
<comment type="catalytic activity">
    <reaction evidence="1">
        <text>adenosine 5'-phosphosulfate + ATP = 3'-phosphoadenylyl sulfate + ADP + H(+)</text>
        <dbReference type="Rhea" id="RHEA:24152"/>
        <dbReference type="ChEBI" id="CHEBI:15378"/>
        <dbReference type="ChEBI" id="CHEBI:30616"/>
        <dbReference type="ChEBI" id="CHEBI:58243"/>
        <dbReference type="ChEBI" id="CHEBI:58339"/>
        <dbReference type="ChEBI" id="CHEBI:456216"/>
        <dbReference type="EC" id="2.7.1.25"/>
    </reaction>
</comment>
<dbReference type="NCBIfam" id="NF003013">
    <property type="entry name" value="PRK03846.1"/>
    <property type="match status" value="1"/>
</dbReference>
<evidence type="ECO:0000313" key="7">
    <source>
        <dbReference type="EMBL" id="TQL64065.1"/>
    </source>
</evidence>
<comment type="caution">
    <text evidence="7">The sequence shown here is derived from an EMBL/GenBank/DDBJ whole genome shotgun (WGS) entry which is preliminary data.</text>
</comment>
<dbReference type="PANTHER" id="PTHR42700:SF1">
    <property type="entry name" value="SULFATE ADENYLYLTRANSFERASE"/>
    <property type="match status" value="1"/>
</dbReference>